<sequence length="262" mass="29450">MNPWEKVSIARMAERPTSEDYIRLIFDDFIELHGDRLYSDDKAIIGGIGLLEGIPVTVIGQQKGRSTKENIDRNFGMPHPEGYRKALRLMKQAEKFNRPIICFVDTPGAYCGLGAEERGQGEAIARNLFEMARLKVPIISVVIGEGSSGGALALAVSDRVWMLENSIYSILSPEGFASILWKDSKRAKEAAEVMKITAEDLLELGIIEKIIEEPDGGAHNSFHQISVELKDSFIKELELLKGLDEEILIENRYNRYRKQIKQ</sequence>
<reference evidence="1" key="1">
    <citation type="submission" date="2023-09" db="EMBL/GenBank/DDBJ databases">
        <title>Vallitalea sediminicola and Vallitalea maricola sp. nov., anaerobic bacteria isolated from marine sediment.</title>
        <authorList>
            <person name="Hirano S."/>
            <person name="Maeda A."/>
            <person name="Terahara T."/>
            <person name="Mori K."/>
            <person name="Hamada M."/>
            <person name="Matsumoto R."/>
            <person name="Kobayashi T."/>
        </authorList>
    </citation>
    <scope>NUCLEOTIDE SEQUENCE</scope>
    <source>
        <strain evidence="1">AN17-2</strain>
    </source>
</reference>
<dbReference type="EMBL" id="BTPU01000085">
    <property type="protein sequence ID" value="GMQ64884.1"/>
    <property type="molecule type" value="Genomic_DNA"/>
</dbReference>
<keyword evidence="2" id="KW-1185">Reference proteome</keyword>
<proteinExistence type="predicted"/>
<organism evidence="1 2">
    <name type="scientific">Vallitalea maricola</name>
    <dbReference type="NCBI Taxonomy" id="3074433"/>
    <lineage>
        <taxon>Bacteria</taxon>
        <taxon>Bacillati</taxon>
        <taxon>Bacillota</taxon>
        <taxon>Clostridia</taxon>
        <taxon>Lachnospirales</taxon>
        <taxon>Vallitaleaceae</taxon>
        <taxon>Vallitalea</taxon>
    </lineage>
</organism>
<name>A0ACB5UQP6_9FIRM</name>
<evidence type="ECO:0000313" key="2">
    <source>
        <dbReference type="Proteomes" id="UP001374599"/>
    </source>
</evidence>
<comment type="caution">
    <text evidence="1">The sequence shown here is derived from an EMBL/GenBank/DDBJ whole genome shotgun (WGS) entry which is preliminary data.</text>
</comment>
<protein>
    <submittedName>
        <fullName evidence="1">Acetyl-CoA carboxylase carboxyltransferase subunit alpha</fullName>
    </submittedName>
</protein>
<evidence type="ECO:0000313" key="1">
    <source>
        <dbReference type="EMBL" id="GMQ64884.1"/>
    </source>
</evidence>
<dbReference type="Proteomes" id="UP001374599">
    <property type="component" value="Unassembled WGS sequence"/>
</dbReference>
<accession>A0ACB5UQP6</accession>
<gene>
    <name evidence="1" type="ORF">AN2V17_41240</name>
</gene>